<dbReference type="InterPro" id="IPR039425">
    <property type="entry name" value="RNA_pol_sigma-70-like"/>
</dbReference>
<dbReference type="InterPro" id="IPR014284">
    <property type="entry name" value="RNA_pol_sigma-70_dom"/>
</dbReference>
<evidence type="ECO:0000259" key="5">
    <source>
        <dbReference type="Pfam" id="PF04542"/>
    </source>
</evidence>
<dbReference type="InterPro" id="IPR007627">
    <property type="entry name" value="RNA_pol_sigma70_r2"/>
</dbReference>
<dbReference type="Gene3D" id="1.10.1740.10">
    <property type="match status" value="1"/>
</dbReference>
<keyword evidence="8" id="KW-1185">Reference proteome</keyword>
<dbReference type="RefSeq" id="WP_089896636.1">
    <property type="nucleotide sequence ID" value="NZ_FOJG01000001.1"/>
</dbReference>
<gene>
    <name evidence="7" type="ORF">SAMN04488122_3399</name>
</gene>
<dbReference type="GO" id="GO:0003677">
    <property type="term" value="F:DNA binding"/>
    <property type="evidence" value="ECO:0007669"/>
    <property type="project" value="InterPro"/>
</dbReference>
<dbReference type="GO" id="GO:0006352">
    <property type="term" value="P:DNA-templated transcription initiation"/>
    <property type="evidence" value="ECO:0007669"/>
    <property type="project" value="InterPro"/>
</dbReference>
<evidence type="ECO:0000313" key="7">
    <source>
        <dbReference type="EMBL" id="SEW44971.1"/>
    </source>
</evidence>
<dbReference type="Gene3D" id="1.10.10.10">
    <property type="entry name" value="Winged helix-like DNA-binding domain superfamily/Winged helix DNA-binding domain"/>
    <property type="match status" value="1"/>
</dbReference>
<dbReference type="AlphaFoldDB" id="A0A1I0RUN6"/>
<dbReference type="NCBIfam" id="TIGR02937">
    <property type="entry name" value="sigma70-ECF"/>
    <property type="match status" value="1"/>
</dbReference>
<dbReference type="Proteomes" id="UP000199310">
    <property type="component" value="Unassembled WGS sequence"/>
</dbReference>
<evidence type="ECO:0000256" key="1">
    <source>
        <dbReference type="ARBA" id="ARBA00010641"/>
    </source>
</evidence>
<sequence length="191" mass="22330">MIHRKGRHNHTVYLPDEAGLLGKIANGDTTAFAKVFAHYRKQLYTTIFHLTGSREMAEDVIQEVFIKVWLHRERLPVIEHFGGWIYRVTEHAGFKVIRELRRTITGSEPVTEADKKDPLDLYIEKELDRLLNEAVSRLPEKQQQTYKLIKQDGLKRNEVADQLLVSPETVKWNLEQAMRSIRRFCLAKLSH</sequence>
<keyword evidence="4" id="KW-0804">Transcription</keyword>
<dbReference type="EMBL" id="FOJG01000001">
    <property type="protein sequence ID" value="SEW44971.1"/>
    <property type="molecule type" value="Genomic_DNA"/>
</dbReference>
<protein>
    <submittedName>
        <fullName evidence="7">RNA polymerase sigma-70 factor, ECF subfamily</fullName>
    </submittedName>
</protein>
<name>A0A1I0RUN6_9BACT</name>
<dbReference type="OrthoDB" id="799938at2"/>
<dbReference type="SUPFAM" id="SSF88946">
    <property type="entry name" value="Sigma2 domain of RNA polymerase sigma factors"/>
    <property type="match status" value="1"/>
</dbReference>
<dbReference type="InterPro" id="IPR036388">
    <property type="entry name" value="WH-like_DNA-bd_sf"/>
</dbReference>
<accession>A0A1I0RUN6</accession>
<evidence type="ECO:0000313" key="8">
    <source>
        <dbReference type="Proteomes" id="UP000199310"/>
    </source>
</evidence>
<dbReference type="SUPFAM" id="SSF88659">
    <property type="entry name" value="Sigma3 and sigma4 domains of RNA polymerase sigma factors"/>
    <property type="match status" value="1"/>
</dbReference>
<keyword evidence="2" id="KW-0805">Transcription regulation</keyword>
<dbReference type="Pfam" id="PF08281">
    <property type="entry name" value="Sigma70_r4_2"/>
    <property type="match status" value="1"/>
</dbReference>
<organism evidence="7 8">
    <name type="scientific">Chitinophaga arvensicola</name>
    <dbReference type="NCBI Taxonomy" id="29529"/>
    <lineage>
        <taxon>Bacteria</taxon>
        <taxon>Pseudomonadati</taxon>
        <taxon>Bacteroidota</taxon>
        <taxon>Chitinophagia</taxon>
        <taxon>Chitinophagales</taxon>
        <taxon>Chitinophagaceae</taxon>
        <taxon>Chitinophaga</taxon>
    </lineage>
</organism>
<dbReference type="PANTHER" id="PTHR43133:SF46">
    <property type="entry name" value="RNA POLYMERASE SIGMA-70 FACTOR ECF SUBFAMILY"/>
    <property type="match status" value="1"/>
</dbReference>
<feature type="domain" description="RNA polymerase sigma-70 region 2" evidence="5">
    <location>
        <begin position="36"/>
        <end position="102"/>
    </location>
</feature>
<dbReference type="InterPro" id="IPR013325">
    <property type="entry name" value="RNA_pol_sigma_r2"/>
</dbReference>
<evidence type="ECO:0000256" key="3">
    <source>
        <dbReference type="ARBA" id="ARBA00023082"/>
    </source>
</evidence>
<keyword evidence="3" id="KW-0731">Sigma factor</keyword>
<evidence type="ECO:0000259" key="6">
    <source>
        <dbReference type="Pfam" id="PF08281"/>
    </source>
</evidence>
<dbReference type="InterPro" id="IPR013249">
    <property type="entry name" value="RNA_pol_sigma70_r4_t2"/>
</dbReference>
<feature type="domain" description="RNA polymerase sigma factor 70 region 4 type 2" evidence="6">
    <location>
        <begin position="130"/>
        <end position="179"/>
    </location>
</feature>
<dbReference type="InterPro" id="IPR013324">
    <property type="entry name" value="RNA_pol_sigma_r3/r4-like"/>
</dbReference>
<evidence type="ECO:0000256" key="2">
    <source>
        <dbReference type="ARBA" id="ARBA00023015"/>
    </source>
</evidence>
<dbReference type="STRING" id="29529.SAMN04488122_3399"/>
<dbReference type="PANTHER" id="PTHR43133">
    <property type="entry name" value="RNA POLYMERASE ECF-TYPE SIGMA FACTO"/>
    <property type="match status" value="1"/>
</dbReference>
<dbReference type="GO" id="GO:0016987">
    <property type="term" value="F:sigma factor activity"/>
    <property type="evidence" value="ECO:0007669"/>
    <property type="project" value="UniProtKB-KW"/>
</dbReference>
<reference evidence="8" key="1">
    <citation type="submission" date="2016-10" db="EMBL/GenBank/DDBJ databases">
        <authorList>
            <person name="Varghese N."/>
            <person name="Submissions S."/>
        </authorList>
    </citation>
    <scope>NUCLEOTIDE SEQUENCE [LARGE SCALE GENOMIC DNA]</scope>
    <source>
        <strain evidence="8">DSM 3695</strain>
    </source>
</reference>
<evidence type="ECO:0000256" key="4">
    <source>
        <dbReference type="ARBA" id="ARBA00023163"/>
    </source>
</evidence>
<proteinExistence type="inferred from homology"/>
<dbReference type="Pfam" id="PF04542">
    <property type="entry name" value="Sigma70_r2"/>
    <property type="match status" value="1"/>
</dbReference>
<comment type="similarity">
    <text evidence="1">Belongs to the sigma-70 factor family. ECF subfamily.</text>
</comment>